<evidence type="ECO:0000259" key="2">
    <source>
        <dbReference type="PROSITE" id="PS50280"/>
    </source>
</evidence>
<feature type="compositionally biased region" description="Pro residues" evidence="1">
    <location>
        <begin position="222"/>
        <end position="239"/>
    </location>
</feature>
<comment type="caution">
    <text evidence="3">The sequence shown here is derived from an EMBL/GenBank/DDBJ whole genome shotgun (WGS) entry which is preliminary data.</text>
</comment>
<proteinExistence type="predicted"/>
<dbReference type="InterPro" id="IPR001214">
    <property type="entry name" value="SET_dom"/>
</dbReference>
<dbReference type="InterPro" id="IPR046341">
    <property type="entry name" value="SET_dom_sf"/>
</dbReference>
<reference evidence="3 4" key="1">
    <citation type="journal article" date="2021" name="Sci. Rep.">
        <title>Genome sequencing of the multicellular alga Astrephomene provides insights into convergent evolution of germ-soma differentiation.</title>
        <authorList>
            <person name="Yamashita S."/>
            <person name="Yamamoto K."/>
            <person name="Matsuzaki R."/>
            <person name="Suzuki S."/>
            <person name="Yamaguchi H."/>
            <person name="Hirooka S."/>
            <person name="Minakuchi Y."/>
            <person name="Miyagishima S."/>
            <person name="Kawachi M."/>
            <person name="Toyoda A."/>
            <person name="Nozaki H."/>
        </authorList>
    </citation>
    <scope>NUCLEOTIDE SEQUENCE [LARGE SCALE GENOMIC DNA]</scope>
    <source>
        <strain evidence="3 4">NIES-4017</strain>
    </source>
</reference>
<dbReference type="PANTHER" id="PTHR13271:SF133">
    <property type="entry name" value="SET DOMAIN-CONTAINING PROTEIN"/>
    <property type="match status" value="1"/>
</dbReference>
<dbReference type="Gene3D" id="3.90.1410.10">
    <property type="entry name" value="set domain protein methyltransferase, domain 1"/>
    <property type="match status" value="1"/>
</dbReference>
<dbReference type="GO" id="GO:0016279">
    <property type="term" value="F:protein-lysine N-methyltransferase activity"/>
    <property type="evidence" value="ECO:0007669"/>
    <property type="project" value="TreeGrafter"/>
</dbReference>
<protein>
    <recommendedName>
        <fullName evidence="2">SET domain-containing protein</fullName>
    </recommendedName>
</protein>
<dbReference type="AlphaFoldDB" id="A0AAD3DZG2"/>
<feature type="domain" description="SET" evidence="2">
    <location>
        <begin position="73"/>
        <end position="366"/>
    </location>
</feature>
<evidence type="ECO:0000256" key="1">
    <source>
        <dbReference type="SAM" id="MobiDB-lite"/>
    </source>
</evidence>
<dbReference type="EMBL" id="BMAR01000032">
    <property type="protein sequence ID" value="GFR49677.1"/>
    <property type="molecule type" value="Genomic_DNA"/>
</dbReference>
<dbReference type="Pfam" id="PF00856">
    <property type="entry name" value="SET"/>
    <property type="match status" value="1"/>
</dbReference>
<sequence>MQQLGTSPKAAPAPTVTCSRNRLLNCVPLRASNVSRTDAAPQQQEERRRQEHQAPAVILDDARTQNFMNWARGPASIRFSGVKPSTFAGIRGLLASKDISNDDLIVEVPRRSALVLAPKQRNSCQGLVTDEWWKSAPWFAKLAAMILWHKRQGAQSPLAPWIAQLPSSTGVPVLWSDSQLQALQYPPLIAQVQEQRREWQQLYDTFLTSATTATTAANQQPKPKPTSSPTSSSPPPSSPPSREEFFWAMSVVRSRTFSGPYIGSSLPDRLRLLGLVGALMACNTALGLADLPHSLSAALAVVLFNVLYEVILSRSLKQHAICPLIDLFNHSSAVQSEVSYNYFGDSYCVVASRDVKQGEQVFISYGPQSNDSLLQYYGFSEPANQHDTHILTDML</sequence>
<dbReference type="Proteomes" id="UP001054857">
    <property type="component" value="Unassembled WGS sequence"/>
</dbReference>
<dbReference type="SUPFAM" id="SSF82199">
    <property type="entry name" value="SET domain"/>
    <property type="match status" value="1"/>
</dbReference>
<dbReference type="PANTHER" id="PTHR13271">
    <property type="entry name" value="UNCHARACTERIZED PUTATIVE METHYLTRANSFERASE"/>
    <property type="match status" value="1"/>
</dbReference>
<evidence type="ECO:0000313" key="3">
    <source>
        <dbReference type="EMBL" id="GFR49677.1"/>
    </source>
</evidence>
<organism evidence="3 4">
    <name type="scientific">Astrephomene gubernaculifera</name>
    <dbReference type="NCBI Taxonomy" id="47775"/>
    <lineage>
        <taxon>Eukaryota</taxon>
        <taxon>Viridiplantae</taxon>
        <taxon>Chlorophyta</taxon>
        <taxon>core chlorophytes</taxon>
        <taxon>Chlorophyceae</taxon>
        <taxon>CS clade</taxon>
        <taxon>Chlamydomonadales</taxon>
        <taxon>Astrephomenaceae</taxon>
        <taxon>Astrephomene</taxon>
    </lineage>
</organism>
<dbReference type="PROSITE" id="PS50280">
    <property type="entry name" value="SET"/>
    <property type="match status" value="1"/>
</dbReference>
<evidence type="ECO:0000313" key="4">
    <source>
        <dbReference type="Proteomes" id="UP001054857"/>
    </source>
</evidence>
<gene>
    <name evidence="3" type="ORF">Agub_g11825</name>
</gene>
<keyword evidence="4" id="KW-1185">Reference proteome</keyword>
<feature type="region of interest" description="Disordered" evidence="1">
    <location>
        <begin position="34"/>
        <end position="53"/>
    </location>
</feature>
<feature type="region of interest" description="Disordered" evidence="1">
    <location>
        <begin position="213"/>
        <end position="241"/>
    </location>
</feature>
<dbReference type="CDD" id="cd10527">
    <property type="entry name" value="SET_LSMT"/>
    <property type="match status" value="1"/>
</dbReference>
<accession>A0AAD3DZG2</accession>
<dbReference type="InterPro" id="IPR050600">
    <property type="entry name" value="SETD3_SETD6_MTase"/>
</dbReference>
<name>A0AAD3DZG2_9CHLO</name>
<feature type="non-terminal residue" evidence="3">
    <location>
        <position position="1"/>
    </location>
</feature>